<proteinExistence type="predicted"/>
<dbReference type="KEGG" id="gps:C427_1836"/>
<dbReference type="AlphaFoldDB" id="K7APX3"/>
<dbReference type="RefSeq" id="WP_007637542.1">
    <property type="nucleotide sequence ID" value="NC_020514.1"/>
</dbReference>
<keyword evidence="2" id="KW-1185">Reference proteome</keyword>
<dbReference type="HOGENOM" id="CLU_3120829_0_0_6"/>
<dbReference type="Proteomes" id="UP000011864">
    <property type="component" value="Chromosome"/>
</dbReference>
<organism evidence="1 2">
    <name type="scientific">Paraglaciecola psychrophila 170</name>
    <dbReference type="NCBI Taxonomy" id="1129794"/>
    <lineage>
        <taxon>Bacteria</taxon>
        <taxon>Pseudomonadati</taxon>
        <taxon>Pseudomonadota</taxon>
        <taxon>Gammaproteobacteria</taxon>
        <taxon>Alteromonadales</taxon>
        <taxon>Alteromonadaceae</taxon>
        <taxon>Paraglaciecola</taxon>
    </lineage>
</organism>
<evidence type="ECO:0000313" key="1">
    <source>
        <dbReference type="EMBL" id="AGH43945.1"/>
    </source>
</evidence>
<name>K7APX3_9ALTE</name>
<gene>
    <name evidence="1" type="ORF">C427_1836</name>
</gene>
<reference evidence="1 2" key="1">
    <citation type="journal article" date="2013" name="Genome Announc.">
        <title>Complete Genome Sequence of Glaciecola psychrophila Strain 170T.</title>
        <authorList>
            <person name="Yin J."/>
            <person name="Chen J."/>
            <person name="Liu G."/>
            <person name="Yu Y."/>
            <person name="Song L."/>
            <person name="Wang X."/>
            <person name="Qu X."/>
        </authorList>
    </citation>
    <scope>NUCLEOTIDE SEQUENCE [LARGE SCALE GENOMIC DNA]</scope>
    <source>
        <strain evidence="1 2">170</strain>
    </source>
</reference>
<accession>K7APX3</accession>
<protein>
    <submittedName>
        <fullName evidence="1">Uncharacterized protein</fullName>
    </submittedName>
</protein>
<sequence length="50" mass="5694">MKINKAQIKRSQCANQKVELGKIDDAAAVMFFALAYIKFNNLYTKNSIKL</sequence>
<dbReference type="PATRIC" id="fig|1129794.4.peg.1819"/>
<dbReference type="STRING" id="1129794.C427_1836"/>
<dbReference type="EMBL" id="CP003837">
    <property type="protein sequence ID" value="AGH43945.1"/>
    <property type="molecule type" value="Genomic_DNA"/>
</dbReference>
<evidence type="ECO:0000313" key="2">
    <source>
        <dbReference type="Proteomes" id="UP000011864"/>
    </source>
</evidence>